<organism evidence="1 2">
    <name type="scientific">Peronosclerospora sorghi</name>
    <dbReference type="NCBI Taxonomy" id="230839"/>
    <lineage>
        <taxon>Eukaryota</taxon>
        <taxon>Sar</taxon>
        <taxon>Stramenopiles</taxon>
        <taxon>Oomycota</taxon>
        <taxon>Peronosporomycetes</taxon>
        <taxon>Peronosporales</taxon>
        <taxon>Peronosporaceae</taxon>
        <taxon>Peronosclerospora</taxon>
    </lineage>
</organism>
<keyword evidence="2" id="KW-1185">Reference proteome</keyword>
<dbReference type="EMBL" id="CM047592">
    <property type="protein sequence ID" value="KAI9917267.1"/>
    <property type="molecule type" value="Genomic_DNA"/>
</dbReference>
<protein>
    <submittedName>
        <fullName evidence="1">Uncharacterized protein</fullName>
    </submittedName>
</protein>
<dbReference type="Proteomes" id="UP001163321">
    <property type="component" value="Chromosome 13"/>
</dbReference>
<name>A0ACC0WFA5_9STRA</name>
<accession>A0ACC0WFA5</accession>
<proteinExistence type="predicted"/>
<gene>
    <name evidence="1" type="ORF">PsorP6_012471</name>
</gene>
<sequence length="132" mass="14610">MSCPTLSKSALLVPNALQNIPTLPSDNKNCSARADIHLSDEGNFLYTSNRGHNFIAIFKIDKADGTLTSIGWESSHGKNPRGFVFYGNWLIVAKQDSKDMHVFKFDSTTVLLPYTGNSYKINSAVCLYVAEF</sequence>
<reference evidence="1 2" key="1">
    <citation type="journal article" date="2022" name="bioRxiv">
        <title>The genome of the oomycete Peronosclerospora sorghi, a cosmopolitan pathogen of maize and sorghum, is inflated with dispersed pseudogenes.</title>
        <authorList>
            <person name="Fletcher K."/>
            <person name="Martin F."/>
            <person name="Isakeit T."/>
            <person name="Cavanaugh K."/>
            <person name="Magill C."/>
            <person name="Michelmore R."/>
        </authorList>
    </citation>
    <scope>NUCLEOTIDE SEQUENCE [LARGE SCALE GENOMIC DNA]</scope>
    <source>
        <strain evidence="1">P6</strain>
    </source>
</reference>
<comment type="caution">
    <text evidence="1">The sequence shown here is derived from an EMBL/GenBank/DDBJ whole genome shotgun (WGS) entry which is preliminary data.</text>
</comment>
<evidence type="ECO:0000313" key="1">
    <source>
        <dbReference type="EMBL" id="KAI9917267.1"/>
    </source>
</evidence>
<evidence type="ECO:0000313" key="2">
    <source>
        <dbReference type="Proteomes" id="UP001163321"/>
    </source>
</evidence>